<dbReference type="GO" id="GO:0004526">
    <property type="term" value="F:ribonuclease P activity"/>
    <property type="evidence" value="ECO:0007669"/>
    <property type="project" value="InterPro"/>
</dbReference>
<keyword evidence="3" id="KW-0255">Endonuclease</keyword>
<protein>
    <submittedName>
        <fullName evidence="7">Uncharacterized protein</fullName>
    </submittedName>
</protein>
<dbReference type="EMBL" id="MFLI01000014">
    <property type="protein sequence ID" value="OGG62053.1"/>
    <property type="molecule type" value="Genomic_DNA"/>
</dbReference>
<evidence type="ECO:0000313" key="7">
    <source>
        <dbReference type="EMBL" id="OGG62053.1"/>
    </source>
</evidence>
<evidence type="ECO:0000256" key="6">
    <source>
        <dbReference type="SAM" id="MobiDB-lite"/>
    </source>
</evidence>
<dbReference type="GO" id="GO:0000049">
    <property type="term" value="F:tRNA binding"/>
    <property type="evidence" value="ECO:0007669"/>
    <property type="project" value="InterPro"/>
</dbReference>
<gene>
    <name evidence="7" type="ORF">A3C19_02970</name>
</gene>
<dbReference type="InterPro" id="IPR020568">
    <property type="entry name" value="Ribosomal_Su5_D2-typ_SF"/>
</dbReference>
<keyword evidence="5" id="KW-0694">RNA-binding</keyword>
<evidence type="ECO:0000256" key="1">
    <source>
        <dbReference type="ARBA" id="ARBA00022694"/>
    </source>
</evidence>
<organism evidence="7 8">
    <name type="scientific">Candidatus Kaiserbacteria bacterium RIFCSPHIGHO2_02_FULL_54_22</name>
    <dbReference type="NCBI Taxonomy" id="1798495"/>
    <lineage>
        <taxon>Bacteria</taxon>
        <taxon>Candidatus Kaiseribacteriota</taxon>
    </lineage>
</organism>
<name>A0A1F6DKX5_9BACT</name>
<dbReference type="Gene3D" id="3.30.230.10">
    <property type="match status" value="1"/>
</dbReference>
<keyword evidence="2" id="KW-0540">Nuclease</keyword>
<dbReference type="Proteomes" id="UP000178532">
    <property type="component" value="Unassembled WGS sequence"/>
</dbReference>
<dbReference type="STRING" id="1798495.A3C19_02970"/>
<dbReference type="InterPro" id="IPR000100">
    <property type="entry name" value="RNase_P"/>
</dbReference>
<sequence>MHDQTNVPAEKTQTRKDTWLPLPVRYERRPQDCPKKAARRPFSPHRLTLSVFSRRQRLSRTAFPSALKGRRLSSANFSAVIPTNTNGYAVVVSKKVSHLSVTRHRIKRRTLSALRSLPSPPSLILYPRASALNTGYDELRRELTELLS</sequence>
<keyword evidence="1" id="KW-0819">tRNA processing</keyword>
<reference evidence="7 8" key="1">
    <citation type="journal article" date="2016" name="Nat. Commun.">
        <title>Thousands of microbial genomes shed light on interconnected biogeochemical processes in an aquifer system.</title>
        <authorList>
            <person name="Anantharaman K."/>
            <person name="Brown C.T."/>
            <person name="Hug L.A."/>
            <person name="Sharon I."/>
            <person name="Castelle C.J."/>
            <person name="Probst A.J."/>
            <person name="Thomas B.C."/>
            <person name="Singh A."/>
            <person name="Wilkins M.J."/>
            <person name="Karaoz U."/>
            <person name="Brodie E.L."/>
            <person name="Williams K.H."/>
            <person name="Hubbard S.S."/>
            <person name="Banfield J.F."/>
        </authorList>
    </citation>
    <scope>NUCLEOTIDE SEQUENCE [LARGE SCALE GENOMIC DNA]</scope>
</reference>
<evidence type="ECO:0000313" key="8">
    <source>
        <dbReference type="Proteomes" id="UP000178532"/>
    </source>
</evidence>
<proteinExistence type="predicted"/>
<evidence type="ECO:0000256" key="2">
    <source>
        <dbReference type="ARBA" id="ARBA00022722"/>
    </source>
</evidence>
<accession>A0A1F6DKX5</accession>
<dbReference type="InterPro" id="IPR014721">
    <property type="entry name" value="Ribsml_uS5_D2-typ_fold_subgr"/>
</dbReference>
<dbReference type="GO" id="GO:0008033">
    <property type="term" value="P:tRNA processing"/>
    <property type="evidence" value="ECO:0007669"/>
    <property type="project" value="UniProtKB-KW"/>
</dbReference>
<dbReference type="SUPFAM" id="SSF54211">
    <property type="entry name" value="Ribosomal protein S5 domain 2-like"/>
    <property type="match status" value="1"/>
</dbReference>
<dbReference type="AlphaFoldDB" id="A0A1F6DKX5"/>
<feature type="region of interest" description="Disordered" evidence="6">
    <location>
        <begin position="1"/>
        <end position="20"/>
    </location>
</feature>
<evidence type="ECO:0000256" key="3">
    <source>
        <dbReference type="ARBA" id="ARBA00022759"/>
    </source>
</evidence>
<evidence type="ECO:0000256" key="5">
    <source>
        <dbReference type="ARBA" id="ARBA00022884"/>
    </source>
</evidence>
<comment type="caution">
    <text evidence="7">The sequence shown here is derived from an EMBL/GenBank/DDBJ whole genome shotgun (WGS) entry which is preliminary data.</text>
</comment>
<dbReference type="Pfam" id="PF00825">
    <property type="entry name" value="Ribonuclease_P"/>
    <property type="match status" value="1"/>
</dbReference>
<evidence type="ECO:0000256" key="4">
    <source>
        <dbReference type="ARBA" id="ARBA00022801"/>
    </source>
</evidence>
<keyword evidence="4" id="KW-0378">Hydrolase</keyword>